<dbReference type="GO" id="GO:0009116">
    <property type="term" value="P:nucleoside metabolic process"/>
    <property type="evidence" value="ECO:0007669"/>
    <property type="project" value="InterPro"/>
</dbReference>
<dbReference type="PANTHER" id="PTHR46082">
    <property type="entry name" value="ATP/GTP-BINDING PROTEIN-RELATED"/>
    <property type="match status" value="1"/>
</dbReference>
<dbReference type="AlphaFoldDB" id="S0ECE3"/>
<gene>
    <name evidence="1" type="ORF">FFUJ_12417</name>
</gene>
<evidence type="ECO:0000313" key="1">
    <source>
        <dbReference type="EMBL" id="CCT72539.1"/>
    </source>
</evidence>
<dbReference type="HOGENOM" id="CLU_000288_34_22_1"/>
<accession>S0ECE3</accession>
<dbReference type="RefSeq" id="XP_023434617.1">
    <property type="nucleotide sequence ID" value="XM_023582021.1"/>
</dbReference>
<dbReference type="SUPFAM" id="SSF53167">
    <property type="entry name" value="Purine and uridine phosphorylases"/>
    <property type="match status" value="1"/>
</dbReference>
<reference evidence="2" key="1">
    <citation type="journal article" date="2013" name="PLoS Pathog.">
        <title>Deciphering the cryptic genome: genome-wide analyses of the rice pathogen Fusarium fujikuroi reveal complex regulation of secondary metabolism and novel metabolites.</title>
        <authorList>
            <person name="Wiemann P."/>
            <person name="Sieber C.M."/>
            <person name="von Bargen K.W."/>
            <person name="Studt L."/>
            <person name="Niehaus E.M."/>
            <person name="Espino J.J."/>
            <person name="Huss K."/>
            <person name="Michielse C.B."/>
            <person name="Albermann S."/>
            <person name="Wagner D."/>
            <person name="Bergner S.V."/>
            <person name="Connolly L.R."/>
            <person name="Fischer A."/>
            <person name="Reuter G."/>
            <person name="Kleigrewe K."/>
            <person name="Bald T."/>
            <person name="Wingfield B.D."/>
            <person name="Ophir R."/>
            <person name="Freeman S."/>
            <person name="Hippler M."/>
            <person name="Smith K.M."/>
            <person name="Brown D.W."/>
            <person name="Proctor R.H."/>
            <person name="Munsterkotter M."/>
            <person name="Freitag M."/>
            <person name="Humpf H.U."/>
            <person name="Guldener U."/>
            <person name="Tudzynski B."/>
        </authorList>
    </citation>
    <scope>NUCLEOTIDE SEQUENCE [LARGE SCALE GENOMIC DNA]</scope>
    <source>
        <strain evidence="2">CBS 195.34 / IMI 58289 / NRRL A-6831</strain>
    </source>
</reference>
<dbReference type="InterPro" id="IPR053137">
    <property type="entry name" value="NLR-like"/>
</dbReference>
<dbReference type="Proteomes" id="UP000016800">
    <property type="component" value="Chromosome VIII"/>
</dbReference>
<dbReference type="EMBL" id="HF679030">
    <property type="protein sequence ID" value="CCT72539.1"/>
    <property type="molecule type" value="Genomic_DNA"/>
</dbReference>
<name>S0ECE3_GIBF5</name>
<proteinExistence type="predicted"/>
<dbReference type="STRING" id="1279085.S0ECE3"/>
<evidence type="ECO:0000313" key="2">
    <source>
        <dbReference type="Proteomes" id="UP000016800"/>
    </source>
</evidence>
<dbReference type="GeneID" id="35405873"/>
<organism evidence="1 2">
    <name type="scientific">Gibberella fujikuroi (strain CBS 195.34 / IMI 58289 / NRRL A-6831)</name>
    <name type="common">Bakanae and foot rot disease fungus</name>
    <name type="synonym">Fusarium fujikuroi</name>
    <dbReference type="NCBI Taxonomy" id="1279085"/>
    <lineage>
        <taxon>Eukaryota</taxon>
        <taxon>Fungi</taxon>
        <taxon>Dikarya</taxon>
        <taxon>Ascomycota</taxon>
        <taxon>Pezizomycotina</taxon>
        <taxon>Sordariomycetes</taxon>
        <taxon>Hypocreomycetidae</taxon>
        <taxon>Hypocreales</taxon>
        <taxon>Nectriaceae</taxon>
        <taxon>Fusarium</taxon>
        <taxon>Fusarium fujikuroi species complex</taxon>
    </lineage>
</organism>
<dbReference type="Gene3D" id="3.40.50.1580">
    <property type="entry name" value="Nucleoside phosphorylase domain"/>
    <property type="match status" value="1"/>
</dbReference>
<dbReference type="InterPro" id="IPR035994">
    <property type="entry name" value="Nucleoside_phosphorylase_sf"/>
</dbReference>
<protein>
    <recommendedName>
        <fullName evidence="3">PNPLA domain-containing protein</fullName>
    </recommendedName>
</protein>
<dbReference type="VEuPathDB" id="FungiDB:FFUJ_12417"/>
<dbReference type="GO" id="GO:0003824">
    <property type="term" value="F:catalytic activity"/>
    <property type="evidence" value="ECO:0007669"/>
    <property type="project" value="InterPro"/>
</dbReference>
<keyword evidence="2" id="KW-1185">Reference proteome</keyword>
<evidence type="ECO:0008006" key="3">
    <source>
        <dbReference type="Google" id="ProtNLM"/>
    </source>
</evidence>
<sequence length="332" mass="37170">MPFDKRPGNPNVYLMGIGIANAATIASNCKKSFPSIKLALIVGIYSVIPFKPNKDEIYDFRWQLPGHFARKDTLLDLLGRPNQEIQGVLAKLQSCRNHQKLSAKIAEYLNILRQELELSAEYPGIKKDILFDAFYRHTVDQKSCKQLKCNGKLVLRHRLKTAKIYPAPAIHFSLMASGNSVIKSGEDCNRIAVQKGVIKFKMEGARVWDSFPCIIIKGACNYTDSHKDKGWQRYTAATAAAYVKAFLGFWVPSLNQAGATLRVLSIKAKKDYSVFWVPALSRASFEQACMQIIDACDFPTTDNSDAIETFCLHLSSKRAGKWLLVIDNADNT</sequence>
<dbReference type="PANTHER" id="PTHR46082:SF6">
    <property type="entry name" value="AAA+ ATPASE DOMAIN-CONTAINING PROTEIN-RELATED"/>
    <property type="match status" value="1"/>
</dbReference>